<dbReference type="Proteomes" id="UP000516439">
    <property type="component" value="Chromosome"/>
</dbReference>
<sequence length="49" mass="5923">MKFTDTLYGRSRQKINQVFAIMQIEYWEFHQTLGHFRQQKVPVCGKGLY</sequence>
<reference evidence="1 2" key="1">
    <citation type="submission" date="2020-09" db="EMBL/GenBank/DDBJ databases">
        <title>Pedobacter sp. SW-16 isolated from soil near Yeocheon.</title>
        <authorList>
            <person name="Im H.S."/>
            <person name="Joung Y."/>
            <person name="Lee S.-S."/>
        </authorList>
    </citation>
    <scope>NUCLEOTIDE SEQUENCE [LARGE SCALE GENOMIC DNA]</scope>
    <source>
        <strain evidence="1 2">SW-16</strain>
    </source>
</reference>
<gene>
    <name evidence="1" type="ORF">H9N25_11895</name>
</gene>
<dbReference type="EMBL" id="CP061171">
    <property type="protein sequence ID" value="QNR87027.1"/>
    <property type="molecule type" value="Genomic_DNA"/>
</dbReference>
<proteinExistence type="predicted"/>
<dbReference type="RefSeq" id="WP_190329045.1">
    <property type="nucleotide sequence ID" value="NZ_CP061171.1"/>
</dbReference>
<organism evidence="1 2">
    <name type="scientific">Pedobacter riviphilus</name>
    <dbReference type="NCBI Taxonomy" id="2766984"/>
    <lineage>
        <taxon>Bacteria</taxon>
        <taxon>Pseudomonadati</taxon>
        <taxon>Bacteroidota</taxon>
        <taxon>Sphingobacteriia</taxon>
        <taxon>Sphingobacteriales</taxon>
        <taxon>Sphingobacteriaceae</taxon>
        <taxon>Pedobacter</taxon>
    </lineage>
</organism>
<evidence type="ECO:0000313" key="2">
    <source>
        <dbReference type="Proteomes" id="UP000516439"/>
    </source>
</evidence>
<protein>
    <submittedName>
        <fullName evidence="1">Uncharacterized protein</fullName>
    </submittedName>
</protein>
<name>A0ABX6TQ51_9SPHI</name>
<evidence type="ECO:0000313" key="1">
    <source>
        <dbReference type="EMBL" id="QNR87027.1"/>
    </source>
</evidence>
<keyword evidence="2" id="KW-1185">Reference proteome</keyword>
<accession>A0ABX6TQ51</accession>